<dbReference type="Gene3D" id="1.10.287.130">
    <property type="match status" value="1"/>
</dbReference>
<evidence type="ECO:0000256" key="5">
    <source>
        <dbReference type="ARBA" id="ARBA00022679"/>
    </source>
</evidence>
<keyword evidence="15" id="KW-1185">Reference proteome</keyword>
<evidence type="ECO:0000313" key="15">
    <source>
        <dbReference type="Proteomes" id="UP001164653"/>
    </source>
</evidence>
<evidence type="ECO:0000256" key="2">
    <source>
        <dbReference type="ARBA" id="ARBA00004370"/>
    </source>
</evidence>
<dbReference type="SUPFAM" id="SSF55874">
    <property type="entry name" value="ATPase domain of HSP90 chaperone/DNA topoisomerase II/histidine kinase"/>
    <property type="match status" value="1"/>
</dbReference>
<dbReference type="PANTHER" id="PTHR45436:SF5">
    <property type="entry name" value="SENSOR HISTIDINE KINASE TRCS"/>
    <property type="match status" value="1"/>
</dbReference>
<dbReference type="InterPro" id="IPR036890">
    <property type="entry name" value="HATPase_C_sf"/>
</dbReference>
<keyword evidence="6 11" id="KW-0812">Transmembrane</keyword>
<keyword evidence="10 11" id="KW-0472">Membrane</keyword>
<comment type="subcellular location">
    <subcellularLocation>
        <location evidence="2">Membrane</location>
    </subcellularLocation>
</comment>
<dbReference type="EMBL" id="CP112998">
    <property type="protein sequence ID" value="WAC13427.1"/>
    <property type="molecule type" value="Genomic_DNA"/>
</dbReference>
<name>A0A9E8SQU0_9BACT</name>
<keyword evidence="4" id="KW-0597">Phosphoprotein</keyword>
<dbReference type="SUPFAM" id="SSF158472">
    <property type="entry name" value="HAMP domain-like"/>
    <property type="match status" value="1"/>
</dbReference>
<dbReference type="SMART" id="SM00387">
    <property type="entry name" value="HATPase_c"/>
    <property type="match status" value="1"/>
</dbReference>
<evidence type="ECO:0000259" key="12">
    <source>
        <dbReference type="PROSITE" id="PS50109"/>
    </source>
</evidence>
<evidence type="ECO:0000313" key="14">
    <source>
        <dbReference type="EMBL" id="WAC13427.1"/>
    </source>
</evidence>
<dbReference type="PRINTS" id="PR00344">
    <property type="entry name" value="BCTRLSENSOR"/>
</dbReference>
<dbReference type="CDD" id="cd00082">
    <property type="entry name" value="HisKA"/>
    <property type="match status" value="1"/>
</dbReference>
<dbReference type="InterPro" id="IPR003594">
    <property type="entry name" value="HATPase_dom"/>
</dbReference>
<dbReference type="GO" id="GO:0005886">
    <property type="term" value="C:plasma membrane"/>
    <property type="evidence" value="ECO:0007669"/>
    <property type="project" value="TreeGrafter"/>
</dbReference>
<feature type="domain" description="HAMP" evidence="13">
    <location>
        <begin position="175"/>
        <end position="228"/>
    </location>
</feature>
<evidence type="ECO:0000259" key="13">
    <source>
        <dbReference type="PROSITE" id="PS50885"/>
    </source>
</evidence>
<dbReference type="InterPro" id="IPR003661">
    <property type="entry name" value="HisK_dim/P_dom"/>
</dbReference>
<dbReference type="Gene3D" id="6.10.340.10">
    <property type="match status" value="1"/>
</dbReference>
<feature type="domain" description="Histidine kinase" evidence="12">
    <location>
        <begin position="236"/>
        <end position="454"/>
    </location>
</feature>
<reference evidence="14" key="1">
    <citation type="submission" date="2022-11" db="EMBL/GenBank/DDBJ databases">
        <title>Dyadobacter pollutisoli sp. nov., isolated from plastic dumped soil.</title>
        <authorList>
            <person name="Kim J.M."/>
            <person name="Kim K.R."/>
            <person name="Lee J.K."/>
            <person name="Hao L."/>
            <person name="Jeon C.O."/>
        </authorList>
    </citation>
    <scope>NUCLEOTIDE SEQUENCE</scope>
    <source>
        <strain evidence="14">U1</strain>
    </source>
</reference>
<evidence type="ECO:0000256" key="6">
    <source>
        <dbReference type="ARBA" id="ARBA00022692"/>
    </source>
</evidence>
<dbReference type="PROSITE" id="PS50109">
    <property type="entry name" value="HIS_KIN"/>
    <property type="match status" value="1"/>
</dbReference>
<protein>
    <recommendedName>
        <fullName evidence="3">histidine kinase</fullName>
        <ecNumber evidence="3">2.7.13.3</ecNumber>
    </recommendedName>
</protein>
<dbReference type="InterPro" id="IPR036097">
    <property type="entry name" value="HisK_dim/P_sf"/>
</dbReference>
<proteinExistence type="predicted"/>
<keyword evidence="8 11" id="KW-1133">Transmembrane helix</keyword>
<dbReference type="PROSITE" id="PS50885">
    <property type="entry name" value="HAMP"/>
    <property type="match status" value="1"/>
</dbReference>
<evidence type="ECO:0000256" key="3">
    <source>
        <dbReference type="ARBA" id="ARBA00012438"/>
    </source>
</evidence>
<comment type="catalytic activity">
    <reaction evidence="1">
        <text>ATP + protein L-histidine = ADP + protein N-phospho-L-histidine.</text>
        <dbReference type="EC" id="2.7.13.3"/>
    </reaction>
</comment>
<dbReference type="PANTHER" id="PTHR45436">
    <property type="entry name" value="SENSOR HISTIDINE KINASE YKOH"/>
    <property type="match status" value="1"/>
</dbReference>
<evidence type="ECO:0000256" key="7">
    <source>
        <dbReference type="ARBA" id="ARBA00022777"/>
    </source>
</evidence>
<accession>A0A9E8SQU0</accession>
<dbReference type="Pfam" id="PF00512">
    <property type="entry name" value="HisKA"/>
    <property type="match status" value="1"/>
</dbReference>
<evidence type="ECO:0000256" key="11">
    <source>
        <dbReference type="SAM" id="Phobius"/>
    </source>
</evidence>
<evidence type="ECO:0000256" key="4">
    <source>
        <dbReference type="ARBA" id="ARBA00022553"/>
    </source>
</evidence>
<dbReference type="SUPFAM" id="SSF47384">
    <property type="entry name" value="Homodimeric domain of signal transducing histidine kinase"/>
    <property type="match status" value="1"/>
</dbReference>
<evidence type="ECO:0000256" key="8">
    <source>
        <dbReference type="ARBA" id="ARBA00022989"/>
    </source>
</evidence>
<evidence type="ECO:0000256" key="10">
    <source>
        <dbReference type="ARBA" id="ARBA00023136"/>
    </source>
</evidence>
<dbReference type="GO" id="GO:0000155">
    <property type="term" value="F:phosphorelay sensor kinase activity"/>
    <property type="evidence" value="ECO:0007669"/>
    <property type="project" value="InterPro"/>
</dbReference>
<dbReference type="Proteomes" id="UP001164653">
    <property type="component" value="Chromosome"/>
</dbReference>
<dbReference type="InterPro" id="IPR004358">
    <property type="entry name" value="Sig_transdc_His_kin-like_C"/>
</dbReference>
<organism evidence="14 15">
    <name type="scientific">Dyadobacter pollutisoli</name>
    <dbReference type="NCBI Taxonomy" id="2910158"/>
    <lineage>
        <taxon>Bacteria</taxon>
        <taxon>Pseudomonadati</taxon>
        <taxon>Bacteroidota</taxon>
        <taxon>Cytophagia</taxon>
        <taxon>Cytophagales</taxon>
        <taxon>Spirosomataceae</taxon>
        <taxon>Dyadobacter</taxon>
    </lineage>
</organism>
<evidence type="ECO:0000256" key="1">
    <source>
        <dbReference type="ARBA" id="ARBA00000085"/>
    </source>
</evidence>
<dbReference type="Gene3D" id="3.30.565.10">
    <property type="entry name" value="Histidine kinase-like ATPase, C-terminal domain"/>
    <property type="match status" value="1"/>
</dbReference>
<dbReference type="InterPro" id="IPR003660">
    <property type="entry name" value="HAMP_dom"/>
</dbReference>
<evidence type="ECO:0000256" key="9">
    <source>
        <dbReference type="ARBA" id="ARBA00023012"/>
    </source>
</evidence>
<dbReference type="EC" id="2.7.13.3" evidence="3"/>
<dbReference type="AlphaFoldDB" id="A0A9E8SQU0"/>
<keyword evidence="5" id="KW-0808">Transferase</keyword>
<dbReference type="InterPro" id="IPR005467">
    <property type="entry name" value="His_kinase_dom"/>
</dbReference>
<keyword evidence="9" id="KW-0902">Two-component regulatory system</keyword>
<dbReference type="RefSeq" id="WP_244819462.1">
    <property type="nucleotide sequence ID" value="NZ_CP112998.1"/>
</dbReference>
<keyword evidence="7 14" id="KW-0418">Kinase</keyword>
<dbReference type="Pfam" id="PF02518">
    <property type="entry name" value="HATPase_c"/>
    <property type="match status" value="1"/>
</dbReference>
<gene>
    <name evidence="14" type="ORF">ON006_05600</name>
</gene>
<dbReference type="InterPro" id="IPR050428">
    <property type="entry name" value="TCS_sensor_his_kinase"/>
</dbReference>
<feature type="transmembrane region" description="Helical" evidence="11">
    <location>
        <begin position="7"/>
        <end position="30"/>
    </location>
</feature>
<dbReference type="CDD" id="cd00075">
    <property type="entry name" value="HATPase"/>
    <property type="match status" value="1"/>
</dbReference>
<feature type="transmembrane region" description="Helical" evidence="11">
    <location>
        <begin position="151"/>
        <end position="174"/>
    </location>
</feature>
<dbReference type="SMART" id="SM00388">
    <property type="entry name" value="HisKA"/>
    <property type="match status" value="1"/>
</dbReference>
<sequence length="460" mass="51394">MSIKQRITIGFGLLVALLLLVFSIFIYQTYESYRRSLMRNRLQRRALAGQLYFQDRVEFHRSSYLTLPDQHETLVGPANEIVYKSSGPDDYRLTSKLLGEAREEEVFFTYEGKPWDLPKEGIALSFQIAGTRYISVVTAYDLPGRQASKSLLLILLSGNIILLIIVAFVGFFFARRAMRPFDGLIAQMDPASVSDFSFRLNSRTASDEASYLANSFNQLLERLQTLAISQEHFVSYASHEIRTPLTVVKGILETSLAYDNQLAEAKQGMEKALIRLEGAIALANSLLHLAEVEGLQSARIHADINIVDTVLDTITYFGEKRPDQQIDFQLTDSFTQQSPHLRIFGNATLLRTVMTNILDNASKYSNGQPIGLRVDLDQNWIVISFTDKGMGIPEAQLDDVFLPMMRASNVGNTPGFGLGLTIAKKIVDIHQGKLAVESIIGEGTCVWIYLPTLPLTGNPQ</sequence>
<dbReference type="KEGG" id="dpf:ON006_05600"/>